<comment type="caution">
    <text evidence="1">The sequence shown here is derived from an EMBL/GenBank/DDBJ whole genome shotgun (WGS) entry which is preliminary data.</text>
</comment>
<reference evidence="1 2" key="1">
    <citation type="submission" date="2016-02" db="EMBL/GenBank/DDBJ databases">
        <title>Genome sequence of Moorella mulderi DSM 14980.</title>
        <authorList>
            <person name="Poehlein A."/>
            <person name="Daniel R."/>
        </authorList>
    </citation>
    <scope>NUCLEOTIDE SEQUENCE [LARGE SCALE GENOMIC DNA]</scope>
    <source>
        <strain evidence="1 2">DSM 14980</strain>
    </source>
</reference>
<dbReference type="PATRIC" id="fig|1122241.3.peg.1067"/>
<organism evidence="1 2">
    <name type="scientific">Moorella mulderi DSM 14980</name>
    <dbReference type="NCBI Taxonomy" id="1122241"/>
    <lineage>
        <taxon>Bacteria</taxon>
        <taxon>Bacillati</taxon>
        <taxon>Bacillota</taxon>
        <taxon>Clostridia</taxon>
        <taxon>Neomoorellales</taxon>
        <taxon>Neomoorellaceae</taxon>
        <taxon>Neomoorella</taxon>
    </lineage>
</organism>
<evidence type="ECO:0000313" key="1">
    <source>
        <dbReference type="EMBL" id="KYH33234.1"/>
    </source>
</evidence>
<dbReference type="Proteomes" id="UP000075670">
    <property type="component" value="Unassembled WGS sequence"/>
</dbReference>
<sequence length="78" mass="8613">MKAGNHGISRKVPSAAGNLLEDKLTLVQPLLKSGKGFLFYPGVEDLVNCSYDWWGRTFARDEVGPLGGEYKWGKQNLS</sequence>
<proteinExistence type="predicted"/>
<dbReference type="EMBL" id="LTBC01000002">
    <property type="protein sequence ID" value="KYH33234.1"/>
    <property type="molecule type" value="Genomic_DNA"/>
</dbReference>
<protein>
    <submittedName>
        <fullName evidence="1">Uncharacterized protein</fullName>
    </submittedName>
</protein>
<evidence type="ECO:0000313" key="2">
    <source>
        <dbReference type="Proteomes" id="UP000075670"/>
    </source>
</evidence>
<keyword evidence="2" id="KW-1185">Reference proteome</keyword>
<name>A0A151B006_9FIRM</name>
<dbReference type="AlphaFoldDB" id="A0A151B006"/>
<accession>A0A151B006</accession>
<gene>
    <name evidence="1" type="ORF">MOMUL_10160</name>
</gene>